<dbReference type="EnsemblMetazoa" id="CJA09548.1">
    <property type="protein sequence ID" value="CJA09548.1"/>
    <property type="gene ID" value="WBGene00128752"/>
</dbReference>
<reference evidence="1" key="2">
    <citation type="submission" date="2022-06" db="UniProtKB">
        <authorList>
            <consortium name="EnsemblMetazoa"/>
        </authorList>
    </citation>
    <scope>IDENTIFICATION</scope>
    <source>
        <strain evidence="1">DF5081</strain>
    </source>
</reference>
<dbReference type="GO" id="GO:0016423">
    <property type="term" value="F:tRNA (guanine) methyltransferase activity"/>
    <property type="evidence" value="ECO:0007669"/>
    <property type="project" value="TreeGrafter"/>
</dbReference>
<sequence length="917" mass="105444">MTEIEAEMSDTLTRLYWNQKAEIVQSDEDVADFLALLRVVDKNSFQIALPTLCIVAAKVTTEPRKQEFEVICANVLLDPETTRPSLRAVLACLKEFRRSDTWTDFYTLVEALEEPQFHIIRPILPRFDTLLQSVAEHKLQFIWAKIALFRAMIHTNGWIRVWAIEKSVAIDSRILERHFEFIPYLLIPHLNNNDVFWRLLEKGKMESFLSTISSLFEAIKSTPTFFTHLLNSLETISCPTSMYFVVSALRDVTCAEILEPEDVPLMRRVVLKTRYIPHKSMRIVTIINLVVFYAKVTKLNSAVLEELANLIAYISPDATQSMLSDVFSEIQKVIVSTEYTPSGEHNDETFAPTKNIAEHAKMWWLAMTNDKEKQEKILSRLQLDVAEILTERPEDRELTKKLFLLKERPDDVECTSVPDAFSLLKNEIGEYILTQIISNQGSKFEFQLLHSLYIPLFFEYCSHMFLPFAMAIAKILPDSSRNCESTALLLTFFDAILEKIPESLDVLAGDFFQYLGGKDVIGMGRQKKSIDEYETKEFNHIVASLHSLRIKLLNKFTATVDDSNAFLLECVEQLDVASAFPVKQQICRLIARFIPSPDCECHVALQCIRACGNIVNEEKKSLNSLPALEAFVDVALCAPQHTFPELARETILMLESQMLIASQSHPVALILIDALAKYNENLNVTWAPLIVKLALFGPVPKKESRVLSFAYQKVFEEEDQLLKHDQIERLDEIVQKTRFKAVQLAIKLASEDVQWQNALIDEIFETSAVMDQSSSRSFGLSMAHRQKTRAVELLHLLADRVQDETFALRIFDFCIACVVDPCQQFSIKLIVEWTLAKLCIKFERLFQKIVDKDFEVYTFYNSCIIFTRKFLPVQRYKKRLWDVSKQDVSKLGRFKTCHFKTRTVQNFECNCASRCTH</sequence>
<keyword evidence="2" id="KW-1185">Reference proteome</keyword>
<evidence type="ECO:0000313" key="1">
    <source>
        <dbReference type="EnsemblMetazoa" id="CJA09548.1"/>
    </source>
</evidence>
<name>A0A8R1HXF9_CAEJA</name>
<proteinExistence type="predicted"/>
<organism evidence="1 2">
    <name type="scientific">Caenorhabditis japonica</name>
    <dbReference type="NCBI Taxonomy" id="281687"/>
    <lineage>
        <taxon>Eukaryota</taxon>
        <taxon>Metazoa</taxon>
        <taxon>Ecdysozoa</taxon>
        <taxon>Nematoda</taxon>
        <taxon>Chromadorea</taxon>
        <taxon>Rhabditida</taxon>
        <taxon>Rhabditina</taxon>
        <taxon>Rhabditomorpha</taxon>
        <taxon>Rhabditoidea</taxon>
        <taxon>Rhabditidae</taxon>
        <taxon>Peloderinae</taxon>
        <taxon>Caenorhabditis</taxon>
    </lineage>
</organism>
<protein>
    <submittedName>
        <fullName evidence="1">Uncharacterized protein</fullName>
    </submittedName>
</protein>
<evidence type="ECO:0000313" key="2">
    <source>
        <dbReference type="Proteomes" id="UP000005237"/>
    </source>
</evidence>
<dbReference type="PANTHER" id="PTHR12029:SF11">
    <property type="entry name" value="METHYLTRANSFERASE TARBP1-RELATED"/>
    <property type="match status" value="1"/>
</dbReference>
<accession>A0A8R1HXF9</accession>
<dbReference type="PANTHER" id="PTHR12029">
    <property type="entry name" value="RNA METHYLTRANSFERASE"/>
    <property type="match status" value="1"/>
</dbReference>
<dbReference type="GO" id="GO:0030488">
    <property type="term" value="P:tRNA methylation"/>
    <property type="evidence" value="ECO:0007669"/>
    <property type="project" value="TreeGrafter"/>
</dbReference>
<dbReference type="InterPro" id="IPR045330">
    <property type="entry name" value="TRM3/TARBP1"/>
</dbReference>
<dbReference type="Proteomes" id="UP000005237">
    <property type="component" value="Unassembled WGS sequence"/>
</dbReference>
<reference evidence="2" key="1">
    <citation type="submission" date="2010-08" db="EMBL/GenBank/DDBJ databases">
        <authorList>
            <consortium name="Caenorhabditis japonica Sequencing Consortium"/>
            <person name="Wilson R.K."/>
        </authorList>
    </citation>
    <scope>NUCLEOTIDE SEQUENCE [LARGE SCALE GENOMIC DNA]</scope>
    <source>
        <strain evidence="2">DF5081</strain>
    </source>
</reference>
<dbReference type="AlphaFoldDB" id="A0A8R1HXF9"/>